<keyword evidence="1" id="KW-0479">Metal-binding</keyword>
<dbReference type="AlphaFoldDB" id="A0A938BPS9"/>
<dbReference type="InterPro" id="IPR051464">
    <property type="entry name" value="Peptidase_M42_aminopept"/>
</dbReference>
<evidence type="ECO:0008006" key="6">
    <source>
        <dbReference type="Google" id="ProtNLM"/>
    </source>
</evidence>
<dbReference type="PANTHER" id="PTHR32481">
    <property type="entry name" value="AMINOPEPTIDASE"/>
    <property type="match status" value="1"/>
</dbReference>
<dbReference type="EMBL" id="VGIY01000008">
    <property type="protein sequence ID" value="MBM3316367.1"/>
    <property type="molecule type" value="Genomic_DNA"/>
</dbReference>
<dbReference type="PANTHER" id="PTHR32481:SF0">
    <property type="entry name" value="AMINOPEPTIDASE YPDE-RELATED"/>
    <property type="match status" value="1"/>
</dbReference>
<evidence type="ECO:0000313" key="5">
    <source>
        <dbReference type="Proteomes" id="UP000748308"/>
    </source>
</evidence>
<dbReference type="SUPFAM" id="SSF53187">
    <property type="entry name" value="Zn-dependent exopeptidases"/>
    <property type="match status" value="1"/>
</dbReference>
<protein>
    <recommendedName>
        <fullName evidence="6">M20/M25/M40 family metallo-hydrolase</fullName>
    </recommendedName>
</protein>
<organism evidence="4 5">
    <name type="scientific">Eiseniibacteriota bacterium</name>
    <dbReference type="NCBI Taxonomy" id="2212470"/>
    <lineage>
        <taxon>Bacteria</taxon>
        <taxon>Candidatus Eiseniibacteriota</taxon>
    </lineage>
</organism>
<evidence type="ECO:0000256" key="1">
    <source>
        <dbReference type="ARBA" id="ARBA00022723"/>
    </source>
</evidence>
<dbReference type="InterPro" id="IPR008007">
    <property type="entry name" value="Peptidase_M42"/>
</dbReference>
<comment type="caution">
    <text evidence="4">The sequence shown here is derived from an EMBL/GenBank/DDBJ whole genome shotgun (WGS) entry which is preliminary data.</text>
</comment>
<proteinExistence type="predicted"/>
<dbReference type="Gene3D" id="3.40.630.10">
    <property type="entry name" value="Zn peptidases"/>
    <property type="match status" value="1"/>
</dbReference>
<dbReference type="Pfam" id="PF05343">
    <property type="entry name" value="Peptidase_M42"/>
    <property type="match status" value="1"/>
</dbReference>
<dbReference type="Proteomes" id="UP000748308">
    <property type="component" value="Unassembled WGS sequence"/>
</dbReference>
<reference evidence="4" key="1">
    <citation type="submission" date="2019-03" db="EMBL/GenBank/DDBJ databases">
        <title>Lake Tanganyika Metagenome-Assembled Genomes (MAGs).</title>
        <authorList>
            <person name="Tran P."/>
        </authorList>
    </citation>
    <scope>NUCLEOTIDE SEQUENCE</scope>
    <source>
        <strain evidence="4">M_DeepCast_400m_m2_100</strain>
    </source>
</reference>
<dbReference type="GO" id="GO:0046872">
    <property type="term" value="F:metal ion binding"/>
    <property type="evidence" value="ECO:0007669"/>
    <property type="project" value="UniProtKB-KW"/>
</dbReference>
<evidence type="ECO:0000256" key="3">
    <source>
        <dbReference type="SAM" id="MobiDB-lite"/>
    </source>
</evidence>
<feature type="compositionally biased region" description="Basic and acidic residues" evidence="3">
    <location>
        <begin position="58"/>
        <end position="69"/>
    </location>
</feature>
<evidence type="ECO:0000313" key="4">
    <source>
        <dbReference type="EMBL" id="MBM3316367.1"/>
    </source>
</evidence>
<name>A0A938BPS9_UNCEI</name>
<dbReference type="GO" id="GO:0016787">
    <property type="term" value="F:hydrolase activity"/>
    <property type="evidence" value="ECO:0007669"/>
    <property type="project" value="UniProtKB-KW"/>
</dbReference>
<gene>
    <name evidence="4" type="ORF">FJY75_00800</name>
</gene>
<sequence length="407" mass="43228">MSPETVALRRLRSLCAAILARPTASFHEHAVARFLAGHAAALGLPAAADRWGNLHVRAGGEPRPRRRGADAPPRGPRGGAGGEGDAPPWVLVAHMDHPGFVVEASRGRRALARWFGRVEPRYFAGARVRIDLGQGRSVAGRVTRIRRRSPAGRVQQVGLLLQEPVPEGAIGQWDLPACRIAGSRLSTRAADDLIGCAILAAILESVAARGGPALRVVYTRAEEAGLTGATALARAGILPREAPVLSLETSRETPGARLGDGVILRLGDRVSAFDASLLRLLKEAAERVAGRRRGFRHARALMDGGTCEASPFAAWGYRSGGLAVPLRHYHNMGPRGIAAEIVDLADLRSALALLHEVVAAPPPRRWPAPAPTAPFSAWLAPHEARLRRTALSPPRVSPPRRAPGAGR</sequence>
<accession>A0A938BPS9</accession>
<feature type="region of interest" description="Disordered" evidence="3">
    <location>
        <begin position="55"/>
        <end position="88"/>
    </location>
</feature>
<feature type="region of interest" description="Disordered" evidence="3">
    <location>
        <begin position="386"/>
        <end position="407"/>
    </location>
</feature>
<keyword evidence="2" id="KW-0378">Hydrolase</keyword>
<evidence type="ECO:0000256" key="2">
    <source>
        <dbReference type="ARBA" id="ARBA00022801"/>
    </source>
</evidence>